<organism evidence="1 2">
    <name type="scientific">Leptospira noguchii str. 2001034031</name>
    <dbReference type="NCBI Taxonomy" id="1193053"/>
    <lineage>
        <taxon>Bacteria</taxon>
        <taxon>Pseudomonadati</taxon>
        <taxon>Spirochaetota</taxon>
        <taxon>Spirochaetia</taxon>
        <taxon>Leptospirales</taxon>
        <taxon>Leptospiraceae</taxon>
        <taxon>Leptospira</taxon>
    </lineage>
</organism>
<evidence type="ECO:0000313" key="1">
    <source>
        <dbReference type="EMBL" id="EMO88461.1"/>
    </source>
</evidence>
<proteinExistence type="predicted"/>
<dbReference type="AlphaFoldDB" id="M6Y9E0"/>
<name>M6Y9E0_9LEPT</name>
<gene>
    <name evidence="1" type="ORF">LEP1GSC024_1420</name>
</gene>
<evidence type="ECO:0000313" key="2">
    <source>
        <dbReference type="Proteomes" id="UP000012138"/>
    </source>
</evidence>
<dbReference type="EMBL" id="AKXB02000127">
    <property type="protein sequence ID" value="EMO88461.1"/>
    <property type="molecule type" value="Genomic_DNA"/>
</dbReference>
<protein>
    <submittedName>
        <fullName evidence="1">Uncharacterized protein</fullName>
    </submittedName>
</protein>
<accession>M6Y9E0</accession>
<sequence length="62" mass="7531">MTVVKTKIGTENLIVIFKFYKIIKFFREFNFKKFAILLTSVLQYEFDFKNLFFKSLFFAAKK</sequence>
<reference evidence="1 2" key="1">
    <citation type="submission" date="2013-01" db="EMBL/GenBank/DDBJ databases">
        <authorList>
            <person name="Harkins D.M."/>
            <person name="Durkin A.S."/>
            <person name="Brinkac L.M."/>
            <person name="Haft D.H."/>
            <person name="Selengut J.D."/>
            <person name="Sanka R."/>
            <person name="DePew J."/>
            <person name="Purushe J."/>
            <person name="Whelen A.C."/>
            <person name="Vinetz J.M."/>
            <person name="Sutton G.G."/>
            <person name="Nierman W.C."/>
            <person name="Fouts D.E."/>
        </authorList>
    </citation>
    <scope>NUCLEOTIDE SEQUENCE [LARGE SCALE GENOMIC DNA]</scope>
    <source>
        <strain evidence="1 2">2001034031</strain>
    </source>
</reference>
<dbReference type="Proteomes" id="UP000012138">
    <property type="component" value="Unassembled WGS sequence"/>
</dbReference>
<comment type="caution">
    <text evidence="1">The sequence shown here is derived from an EMBL/GenBank/DDBJ whole genome shotgun (WGS) entry which is preliminary data.</text>
</comment>